<dbReference type="Proteomes" id="UP000314985">
    <property type="component" value="Chromosome 12"/>
</dbReference>
<name>A0A4X1SQP8_PIG</name>
<reference evidence="1 2" key="1">
    <citation type="submission" date="2017-08" db="EMBL/GenBank/DDBJ databases">
        <title>USMARCv1.0.</title>
        <authorList>
            <person name="Hannum G.I."/>
            <person name="Koren S."/>
            <person name="Schroeder S.G."/>
            <person name="Chin S.C."/>
            <person name="Nonneman D.J."/>
            <person name="Becker S.A."/>
            <person name="Rosen B.D."/>
            <person name="Bickhart D.M."/>
            <person name="Putnam N.H."/>
            <person name="Green R.E."/>
            <person name="Tuggle C.K."/>
            <person name="Liu H."/>
            <person name="Rohrer G.A."/>
            <person name="Warr A."/>
            <person name="Hall R."/>
            <person name="Kim K."/>
            <person name="Hume D.A."/>
            <person name="Talbot R."/>
            <person name="Chow W."/>
            <person name="Howe K."/>
            <person name="Schwartz A.S."/>
            <person name="Watson M."/>
            <person name="Archibald A.L."/>
            <person name="Phillippy A.M."/>
            <person name="Smith T.P.L."/>
        </authorList>
    </citation>
    <scope>NUCLEOTIDE SEQUENCE [LARGE SCALE GENOMIC DNA]</scope>
</reference>
<evidence type="ECO:0000313" key="2">
    <source>
        <dbReference type="Proteomes" id="UP000314985"/>
    </source>
</evidence>
<proteinExistence type="predicted"/>
<accession>A0A4X1SQP8</accession>
<evidence type="ECO:0000313" key="1">
    <source>
        <dbReference type="Ensembl" id="ENSSSCP00070004436.1"/>
    </source>
</evidence>
<dbReference type="AlphaFoldDB" id="A0A4X1SQP8"/>
<sequence>MIFSACGKHGFVNFYPRLFFYLATCLLYKKNTVLNNTRVKEEISREVLKYSELNKTESTTYQNLWATVKTVPRGKLTALNAYIRKEENSRIIRPSFHLRKPIKECKLISN</sequence>
<protein>
    <submittedName>
        <fullName evidence="1">Uncharacterized protein</fullName>
    </submittedName>
</protein>
<organism evidence="1 2">
    <name type="scientific">Sus scrofa</name>
    <name type="common">Pig</name>
    <dbReference type="NCBI Taxonomy" id="9823"/>
    <lineage>
        <taxon>Eukaryota</taxon>
        <taxon>Metazoa</taxon>
        <taxon>Chordata</taxon>
        <taxon>Craniata</taxon>
        <taxon>Vertebrata</taxon>
        <taxon>Euteleostomi</taxon>
        <taxon>Mammalia</taxon>
        <taxon>Eutheria</taxon>
        <taxon>Laurasiatheria</taxon>
        <taxon>Artiodactyla</taxon>
        <taxon>Suina</taxon>
        <taxon>Suidae</taxon>
        <taxon>Sus</taxon>
    </lineage>
</organism>
<dbReference type="Ensembl" id="ENSSSCT00070005450.1">
    <property type="protein sequence ID" value="ENSSSCP00070004436.1"/>
    <property type="gene ID" value="ENSSSCG00070002913.1"/>
</dbReference>
<reference evidence="1" key="2">
    <citation type="submission" date="2025-08" db="UniProtKB">
        <authorList>
            <consortium name="Ensembl"/>
        </authorList>
    </citation>
    <scope>IDENTIFICATION</scope>
</reference>